<evidence type="ECO:0000256" key="1">
    <source>
        <dbReference type="ARBA" id="ARBA00000900"/>
    </source>
</evidence>
<evidence type="ECO:0000256" key="4">
    <source>
        <dbReference type="ARBA" id="ARBA00008854"/>
    </source>
</evidence>
<keyword evidence="6" id="KW-0808">Transferase</keyword>
<evidence type="ECO:0000256" key="13">
    <source>
        <dbReference type="ARBA" id="ARBA00023136"/>
    </source>
</evidence>
<dbReference type="InterPro" id="IPR022170">
    <property type="entry name" value="MUL1-like"/>
</dbReference>
<evidence type="ECO:0000256" key="2">
    <source>
        <dbReference type="ARBA" id="ARBA00004141"/>
    </source>
</evidence>
<sequence>MAFNTVVLLVGTAISLILLFFALKALKKKRLVDDTPTSKTHGVFIGLVEVSGKVECSSPLRSYLTESECVYYRWNISEHWSKTVTETYTDSQGKTKTRTRTESGWKTVASDEQMSCFMLRDESGEIQVRPEGAKVLHGECILNHYCGPFDPMYYGKGPAGSITNSDYRRCFAETIIPNGSTLYFMGQAREREDKVAAEIAYDREAPLFLISMDDEKRVSRSYGFDYWRLAFGGLAVAFFTAFISNRTGYGWIHFPYRNPIVAVGLYLVVWTIGWFWTVFNSLKSLRERTRQGKSQIEIQLKRRKDLIPTLVSTVSGLMRYEQGVQETLASLRSESYDGLEGVSGRLLALIEEHPSLKSSEAVLKLQKELIDTENRIELSRSYYNDIVTFYNTRIERIPDALVAKIARLVPQELLKN</sequence>
<evidence type="ECO:0000256" key="5">
    <source>
        <dbReference type="ARBA" id="ARBA00012483"/>
    </source>
</evidence>
<proteinExistence type="inferred from homology"/>
<dbReference type="Pfam" id="PF04011">
    <property type="entry name" value="LemA"/>
    <property type="match status" value="1"/>
</dbReference>
<dbReference type="GO" id="GO:0008270">
    <property type="term" value="F:zinc ion binding"/>
    <property type="evidence" value="ECO:0007669"/>
    <property type="project" value="UniProtKB-KW"/>
</dbReference>
<keyword evidence="17" id="KW-1185">Reference proteome</keyword>
<dbReference type="AlphaFoldDB" id="A0A7Z7LCI6"/>
<evidence type="ECO:0000313" key="16">
    <source>
        <dbReference type="EMBL" id="SSC11512.1"/>
    </source>
</evidence>
<keyword evidence="7 14" id="KW-0812">Transmembrane</keyword>
<keyword evidence="9" id="KW-0863">Zinc-finger</keyword>
<comment type="subcellular location">
    <subcellularLocation>
        <location evidence="2">Membrane</location>
        <topology evidence="2">Multi-pass membrane protein</topology>
    </subcellularLocation>
    <subcellularLocation>
        <location evidence="3">Membrane</location>
        <topology evidence="3">Single-pass membrane protein</topology>
    </subcellularLocation>
</comment>
<dbReference type="GO" id="GO:0061630">
    <property type="term" value="F:ubiquitin protein ligase activity"/>
    <property type="evidence" value="ECO:0007669"/>
    <property type="project" value="UniProtKB-EC"/>
</dbReference>
<feature type="transmembrane region" description="Helical" evidence="14">
    <location>
        <begin position="226"/>
        <end position="243"/>
    </location>
</feature>
<comment type="similarity">
    <text evidence="4">Belongs to the LemA family.</text>
</comment>
<dbReference type="RefSeq" id="WP_169697973.1">
    <property type="nucleotide sequence ID" value="NZ_LS974202.1"/>
</dbReference>
<dbReference type="InterPro" id="IPR023353">
    <property type="entry name" value="LemA-like_dom_sf"/>
</dbReference>
<dbReference type="PANTHER" id="PTHR34478">
    <property type="entry name" value="PROTEIN LEMA"/>
    <property type="match status" value="1"/>
</dbReference>
<dbReference type="EC" id="2.3.2.27" evidence="5"/>
<evidence type="ECO:0000256" key="6">
    <source>
        <dbReference type="ARBA" id="ARBA00022679"/>
    </source>
</evidence>
<gene>
    <name evidence="16" type="ORF">MESINF_0063</name>
</gene>
<protein>
    <recommendedName>
        <fullName evidence="5">RING-type E3 ubiquitin transferase</fullName>
        <ecNumber evidence="5">2.3.2.27</ecNumber>
    </recommendedName>
</protein>
<dbReference type="KEGG" id="minf:MESINF_0063"/>
<dbReference type="PANTHER" id="PTHR34478:SF1">
    <property type="entry name" value="PROTEIN LEMA"/>
    <property type="match status" value="1"/>
</dbReference>
<evidence type="ECO:0000256" key="7">
    <source>
        <dbReference type="ARBA" id="ARBA00022692"/>
    </source>
</evidence>
<reference evidence="16 17" key="1">
    <citation type="submission" date="2017-01" db="EMBL/GenBank/DDBJ databases">
        <authorList>
            <person name="Erauso G."/>
        </authorList>
    </citation>
    <scope>NUCLEOTIDE SEQUENCE [LARGE SCALE GENOMIC DNA]</scope>
    <source>
        <strain evidence="16">MESINF1</strain>
    </source>
</reference>
<dbReference type="Gene3D" id="1.20.1440.20">
    <property type="entry name" value="LemA-like domain"/>
    <property type="match status" value="1"/>
</dbReference>
<keyword evidence="11" id="KW-0862">Zinc</keyword>
<dbReference type="GO" id="GO:0016567">
    <property type="term" value="P:protein ubiquitination"/>
    <property type="evidence" value="ECO:0007669"/>
    <property type="project" value="InterPro"/>
</dbReference>
<keyword evidence="12 14" id="KW-1133">Transmembrane helix</keyword>
<keyword evidence="8" id="KW-0479">Metal-binding</keyword>
<evidence type="ECO:0000256" key="14">
    <source>
        <dbReference type="SAM" id="Phobius"/>
    </source>
</evidence>
<dbReference type="SUPFAM" id="SSF140478">
    <property type="entry name" value="LemA-like"/>
    <property type="match status" value="1"/>
</dbReference>
<dbReference type="EMBL" id="LS974202">
    <property type="protein sequence ID" value="SSC11512.1"/>
    <property type="molecule type" value="Genomic_DNA"/>
</dbReference>
<keyword evidence="13 14" id="KW-0472">Membrane</keyword>
<feature type="transmembrane region" description="Helical" evidence="14">
    <location>
        <begin position="263"/>
        <end position="282"/>
    </location>
</feature>
<evidence type="ECO:0000259" key="15">
    <source>
        <dbReference type="Pfam" id="PF12483"/>
    </source>
</evidence>
<keyword evidence="10" id="KW-0833">Ubl conjugation pathway</keyword>
<dbReference type="Proteomes" id="UP000250796">
    <property type="component" value="Chromosome MESINF"/>
</dbReference>
<evidence type="ECO:0000256" key="12">
    <source>
        <dbReference type="ARBA" id="ARBA00022989"/>
    </source>
</evidence>
<evidence type="ECO:0000313" key="17">
    <source>
        <dbReference type="Proteomes" id="UP000250796"/>
    </source>
</evidence>
<accession>A0A7Z7LCI6</accession>
<feature type="domain" description="E3 Ubiquitin ligase MUL1-like" evidence="15">
    <location>
        <begin position="86"/>
        <end position="225"/>
    </location>
</feature>
<evidence type="ECO:0000256" key="10">
    <source>
        <dbReference type="ARBA" id="ARBA00022786"/>
    </source>
</evidence>
<dbReference type="InterPro" id="IPR007156">
    <property type="entry name" value="MamQ_LemA"/>
</dbReference>
<evidence type="ECO:0000256" key="8">
    <source>
        <dbReference type="ARBA" id="ARBA00022723"/>
    </source>
</evidence>
<name>A0A7Z7LCI6_9BACT</name>
<evidence type="ECO:0000256" key="11">
    <source>
        <dbReference type="ARBA" id="ARBA00022833"/>
    </source>
</evidence>
<evidence type="ECO:0000256" key="3">
    <source>
        <dbReference type="ARBA" id="ARBA00004167"/>
    </source>
</evidence>
<dbReference type="Pfam" id="PF12483">
    <property type="entry name" value="GIDE"/>
    <property type="match status" value="1"/>
</dbReference>
<evidence type="ECO:0000256" key="9">
    <source>
        <dbReference type="ARBA" id="ARBA00022771"/>
    </source>
</evidence>
<organism evidence="16 17">
    <name type="scientific">Mesotoga infera</name>
    <dbReference type="NCBI Taxonomy" id="1236046"/>
    <lineage>
        <taxon>Bacteria</taxon>
        <taxon>Thermotogati</taxon>
        <taxon>Thermotogota</taxon>
        <taxon>Thermotogae</taxon>
        <taxon>Kosmotogales</taxon>
        <taxon>Kosmotogaceae</taxon>
        <taxon>Mesotoga</taxon>
    </lineage>
</organism>
<feature type="transmembrane region" description="Helical" evidence="14">
    <location>
        <begin position="6"/>
        <end position="23"/>
    </location>
</feature>
<comment type="catalytic activity">
    <reaction evidence="1">
        <text>S-ubiquitinyl-[E2 ubiquitin-conjugating enzyme]-L-cysteine + [acceptor protein]-L-lysine = [E2 ubiquitin-conjugating enzyme]-L-cysteine + N(6)-ubiquitinyl-[acceptor protein]-L-lysine.</text>
        <dbReference type="EC" id="2.3.2.27"/>
    </reaction>
</comment>
<dbReference type="GO" id="GO:0016020">
    <property type="term" value="C:membrane"/>
    <property type="evidence" value="ECO:0007669"/>
    <property type="project" value="UniProtKB-SubCell"/>
</dbReference>